<accession>A0ABS9X212</accession>
<dbReference type="InterPro" id="IPR007139">
    <property type="entry name" value="DUF349"/>
</dbReference>
<dbReference type="EMBL" id="JAKKSL010000002">
    <property type="protein sequence ID" value="MCI2284287.1"/>
    <property type="molecule type" value="Genomic_DNA"/>
</dbReference>
<name>A0ABS9X212_9GAMM</name>
<reference evidence="1" key="1">
    <citation type="submission" date="2022-01" db="EMBL/GenBank/DDBJ databases">
        <title>Colwellia maritima, isolated from seawater.</title>
        <authorList>
            <person name="Kristyanto S."/>
            <person name="Jung J."/>
            <person name="Jeon C.O."/>
        </authorList>
    </citation>
    <scope>NUCLEOTIDE SEQUENCE</scope>
    <source>
        <strain evidence="1">MSW7</strain>
    </source>
</reference>
<keyword evidence="2" id="KW-1185">Reference proteome</keyword>
<comment type="caution">
    <text evidence="1">The sequence shown here is derived from an EMBL/GenBank/DDBJ whole genome shotgun (WGS) entry which is preliminary data.</text>
</comment>
<proteinExistence type="predicted"/>
<dbReference type="Pfam" id="PF03993">
    <property type="entry name" value="DUF349"/>
    <property type="match status" value="2"/>
</dbReference>
<evidence type="ECO:0000313" key="1">
    <source>
        <dbReference type="EMBL" id="MCI2284287.1"/>
    </source>
</evidence>
<protein>
    <submittedName>
        <fullName evidence="1">DUF349 domain-containing protein</fullName>
    </submittedName>
</protein>
<evidence type="ECO:0000313" key="2">
    <source>
        <dbReference type="Proteomes" id="UP001139646"/>
    </source>
</evidence>
<organism evidence="1 2">
    <name type="scientific">Colwellia maritima</name>
    <dbReference type="NCBI Taxonomy" id="2912588"/>
    <lineage>
        <taxon>Bacteria</taxon>
        <taxon>Pseudomonadati</taxon>
        <taxon>Pseudomonadota</taxon>
        <taxon>Gammaproteobacteria</taxon>
        <taxon>Alteromonadales</taxon>
        <taxon>Colwelliaceae</taxon>
        <taxon>Colwellia</taxon>
    </lineage>
</organism>
<dbReference type="RefSeq" id="WP_242286731.1">
    <property type="nucleotide sequence ID" value="NZ_JAKKSL010000002.1"/>
</dbReference>
<gene>
    <name evidence="1" type="ORF">L3081_13955</name>
</gene>
<dbReference type="Proteomes" id="UP001139646">
    <property type="component" value="Unassembled WGS sequence"/>
</dbReference>
<sequence>MPQNLNELNDRQQTYYDWLTSYKAVNKKAQGVLPQSIIDAHKEISTTWKNGLKPLQSEQRQLFDQTKKKLNDLKRLLASGKYKVCFGLFKGVSQAIPLLSLQQQQQLQRDFDSVSEKIADISDWEHYIATPRKQELLLSVNALAAEPLDDPNAQADKVKHFRKIWNSLGHADEAIDKELNEQFNIACEQAFVPCRLFYAEQEKLRATHLVTRNEIISDATKLAETFKNNESDSSSIDFKALDGKLNKLKQRQQAGEVDRQEYQTLFKVFKNTLQPIKNAIKTFHDTNITKKQSLIEEATQQLACEDVYQAIEAVKNLQQQWRKIGFLGSNQESKLWQRFRAINDQVFAKREQAKSEQQAELSQVAENFLLSLAVIEASIKGVAVTYHEKSSFVKAKEQANALLNQVIANKPVIKSVAIKVEDLIAQLTTKIAQLDIEQENKSWQSVFSLLEKLASSNSSISAEDIVNDDAYQDLTSFWQKRLVEQCLLTTEANKESRDEKTLVLEILAQVSSPAEYSQQRMAVQVGLMQEQMQSSAIIDLQQSFVDWLALGKLESTDVTLLGRLQKIFIA</sequence>